<dbReference type="InterPro" id="IPR019775">
    <property type="entry name" value="WD40_repeat_CS"/>
</dbReference>
<dbReference type="RefSeq" id="WP_231440477.1">
    <property type="nucleotide sequence ID" value="NZ_JAJOMB010000004.1"/>
</dbReference>
<evidence type="ECO:0000256" key="1">
    <source>
        <dbReference type="ARBA" id="ARBA00022574"/>
    </source>
</evidence>
<feature type="repeat" description="WD" evidence="3">
    <location>
        <begin position="919"/>
        <end position="960"/>
    </location>
</feature>
<evidence type="ECO:0000256" key="3">
    <source>
        <dbReference type="PROSITE-ProRule" id="PRU00221"/>
    </source>
</evidence>
<dbReference type="Pfam" id="PF00400">
    <property type="entry name" value="WD40"/>
    <property type="match status" value="5"/>
</dbReference>
<dbReference type="Pfam" id="PF22737">
    <property type="entry name" value="NNH6"/>
    <property type="match status" value="1"/>
</dbReference>
<keyword evidence="6" id="KW-1185">Reference proteome</keyword>
<feature type="repeat" description="WD" evidence="3">
    <location>
        <begin position="961"/>
        <end position="1002"/>
    </location>
</feature>
<dbReference type="PROSITE" id="PS50837">
    <property type="entry name" value="NACHT"/>
    <property type="match status" value="1"/>
</dbReference>
<feature type="repeat" description="WD" evidence="3">
    <location>
        <begin position="1045"/>
        <end position="1086"/>
    </location>
</feature>
<dbReference type="SUPFAM" id="SSF50978">
    <property type="entry name" value="WD40 repeat-like"/>
    <property type="match status" value="1"/>
</dbReference>
<dbReference type="InterPro" id="IPR001680">
    <property type="entry name" value="WD40_rpt"/>
</dbReference>
<dbReference type="InterPro" id="IPR027417">
    <property type="entry name" value="P-loop_NTPase"/>
</dbReference>
<gene>
    <name evidence="5" type="ORF">LR394_10345</name>
</gene>
<dbReference type="InterPro" id="IPR020472">
    <property type="entry name" value="WD40_PAC1"/>
</dbReference>
<accession>A0A9X1NCL8</accession>
<dbReference type="InterPro" id="IPR054737">
    <property type="entry name" value="NNH6"/>
</dbReference>
<dbReference type="Pfam" id="PF05729">
    <property type="entry name" value="NACHT"/>
    <property type="match status" value="1"/>
</dbReference>
<evidence type="ECO:0000259" key="4">
    <source>
        <dbReference type="PROSITE" id="PS50837"/>
    </source>
</evidence>
<keyword evidence="1 3" id="KW-0853">WD repeat</keyword>
<proteinExistence type="predicted"/>
<dbReference type="PROSITE" id="PS50294">
    <property type="entry name" value="WD_REPEATS_REGION"/>
    <property type="match status" value="5"/>
</dbReference>
<dbReference type="EMBL" id="JAJOMB010000004">
    <property type="protein sequence ID" value="MCD5311299.1"/>
    <property type="molecule type" value="Genomic_DNA"/>
</dbReference>
<dbReference type="CDD" id="cd00200">
    <property type="entry name" value="WD40"/>
    <property type="match status" value="1"/>
</dbReference>
<dbReference type="Pfam" id="PF00805">
    <property type="entry name" value="Pentapeptide"/>
    <property type="match status" value="1"/>
</dbReference>
<dbReference type="PROSITE" id="PS00678">
    <property type="entry name" value="WD_REPEATS_1"/>
    <property type="match status" value="4"/>
</dbReference>
<dbReference type="PROSITE" id="PS50082">
    <property type="entry name" value="WD_REPEATS_2"/>
    <property type="match status" value="5"/>
</dbReference>
<evidence type="ECO:0000313" key="5">
    <source>
        <dbReference type="EMBL" id="MCD5311299.1"/>
    </source>
</evidence>
<name>A0A9X1NCL8_9ACTN</name>
<dbReference type="Gene3D" id="2.160.20.80">
    <property type="entry name" value="E3 ubiquitin-protein ligase SopA"/>
    <property type="match status" value="1"/>
</dbReference>
<protein>
    <submittedName>
        <fullName evidence="5">Pentapeptide repeat-containing protein</fullName>
    </submittedName>
</protein>
<dbReference type="Gene3D" id="2.130.10.10">
    <property type="entry name" value="YVTN repeat-like/Quinoprotein amine dehydrogenase"/>
    <property type="match status" value="2"/>
</dbReference>
<dbReference type="InterPro" id="IPR007111">
    <property type="entry name" value="NACHT_NTPase"/>
</dbReference>
<reference evidence="5" key="1">
    <citation type="submission" date="2021-11" db="EMBL/GenBank/DDBJ databases">
        <title>Streptomyces corallinus and Kineosporia corallina sp. nov., two new coral-derived marine actinobacteria.</title>
        <authorList>
            <person name="Buangrab K."/>
            <person name="Sutthacheep M."/>
            <person name="Yeemin T."/>
            <person name="Harunari E."/>
            <person name="Igarashi Y."/>
            <person name="Sripreechasak P."/>
            <person name="Kanchanasin P."/>
            <person name="Tanasupawat S."/>
            <person name="Phongsopitanun W."/>
        </authorList>
    </citation>
    <scope>NUCLEOTIDE SEQUENCE</scope>
    <source>
        <strain evidence="5">JCM 31032</strain>
    </source>
</reference>
<dbReference type="InterPro" id="IPR015943">
    <property type="entry name" value="WD40/YVTN_repeat-like_dom_sf"/>
</dbReference>
<evidence type="ECO:0000256" key="2">
    <source>
        <dbReference type="ARBA" id="ARBA00022737"/>
    </source>
</evidence>
<dbReference type="InterPro" id="IPR036322">
    <property type="entry name" value="WD40_repeat_dom_sf"/>
</dbReference>
<sequence length="1190" mass="131845">MRPMNSAAVLAARDRLVEELTGLQYQRITKLVELIGDDGRIRLDLALEAATRPGALQKRQDAFRQFRHDLAERTGGRLQVEVDGDKGAPTARWCWFEGEDRTVAELGAMSAQGAGRRPDAVTVPAAAVEVLQRPYNVFLSTGGEPGTPLYRDEAALLELLRERFDPEDVRIQWIGDVQLGTELSTDLRDRADLVVCLISASYLQRNHADCLWGSENPHRRMLLAFAQLVAGARLPSELPMAEVHLSAKPFKSRARAQDKESYANDCVPLIRSHLTRLSSPGEPITPAKSRDERFREFSLQRALSRGKHHLVLPEAVQSDFDRAALSATSPTRRLGESEPAVERLVRWALDRTGPAMCALLGDVGIGKTTTTKLLTEELLRRHQTDADIPLPILFDLRDLPQQTLTDEGISLRPILAALLKANDRRGTLPSVDDLLDLVDSGRALLIFDGLDEVIVRMPPADAQRFSRVLWRAAEPTFEAAGPVPAPTRPPRSKLLLSCRTHYFRSIRDEVNHFTGQQRENNRGDSYLVLLMQPFGDEQIREYLANNVPGVDVERMLEVLNEVHNLREIAERPMTLTLIAGQLERIEHAKLTGTTVYGADLYAGFVQDWLERDEGKHSLLPQHKQVLMEHLAATLWRQGLNSWSADQVEQWLLEFLADRPDLRVHYAQPLPDLWKEDLRTATFLVRSDDDTFRFAHTSLREFFLARYLRSALGGPGSPQDRALAWDLPVPSAETLDFLGQMMAGLPDAERSDHHLNSLTAIARSGRAGAACLALAYAMQAQGTLPSPDLSGADFTDAQLKGWKIRSKGGERMDLRGAKFTDADLSDVTFTDLELTGAHFSRADLTRAGFHTCNLDAADFDQSSFVGTVLRRCSVAGIRWEQVHAYRAQDLFCTPPVPTQFEGWRRAPAASGSPTSGLQLLTGHISAVTAVAYHPTGTHLATTSHDQTTRIWDATTGQHLHTLTGHTNTVTAVAYHPTGTHLATTSWDQTTRIWDATTGQHLHTLTGHTDAVTAVAYNPTGTHLATTSWDGTIRIWDATTGQHLHTLADHTDWVRALTYNPIGTHLATTSDDGTIRIWDATTGQHLHTLTGHTSWVTAVAYHPTGTHLATTSDDGSIRNRNLADQTSLVIQTLNNSEYTVWQEHTEHESPVSVLVHASPGAWQWLGYPTVIDGQIDRLPAESFGPLPTLVDE</sequence>
<dbReference type="SMART" id="SM00320">
    <property type="entry name" value="WD40"/>
    <property type="match status" value="5"/>
</dbReference>
<keyword evidence="2" id="KW-0677">Repeat</keyword>
<comment type="caution">
    <text evidence="5">The sequence shown here is derived from an EMBL/GenBank/DDBJ whole genome shotgun (WGS) entry which is preliminary data.</text>
</comment>
<dbReference type="AlphaFoldDB" id="A0A9X1NCL8"/>
<dbReference type="PRINTS" id="PR00320">
    <property type="entry name" value="GPROTEINBRPT"/>
</dbReference>
<dbReference type="InterPro" id="IPR001646">
    <property type="entry name" value="5peptide_repeat"/>
</dbReference>
<dbReference type="SUPFAM" id="SSF52540">
    <property type="entry name" value="P-loop containing nucleoside triphosphate hydrolases"/>
    <property type="match status" value="1"/>
</dbReference>
<dbReference type="PANTHER" id="PTHR22847">
    <property type="entry name" value="WD40 REPEAT PROTEIN"/>
    <property type="match status" value="1"/>
</dbReference>
<dbReference type="SUPFAM" id="SSF141571">
    <property type="entry name" value="Pentapeptide repeat-like"/>
    <property type="match status" value="1"/>
</dbReference>
<feature type="repeat" description="WD" evidence="3">
    <location>
        <begin position="1003"/>
        <end position="1044"/>
    </location>
</feature>
<feature type="domain" description="NACHT" evidence="4">
    <location>
        <begin position="355"/>
        <end position="500"/>
    </location>
</feature>
<dbReference type="Gene3D" id="3.40.50.300">
    <property type="entry name" value="P-loop containing nucleotide triphosphate hydrolases"/>
    <property type="match status" value="1"/>
</dbReference>
<evidence type="ECO:0000313" key="6">
    <source>
        <dbReference type="Proteomes" id="UP001138997"/>
    </source>
</evidence>
<organism evidence="5 6">
    <name type="scientific">Kineosporia babensis</name>
    <dbReference type="NCBI Taxonomy" id="499548"/>
    <lineage>
        <taxon>Bacteria</taxon>
        <taxon>Bacillati</taxon>
        <taxon>Actinomycetota</taxon>
        <taxon>Actinomycetes</taxon>
        <taxon>Kineosporiales</taxon>
        <taxon>Kineosporiaceae</taxon>
        <taxon>Kineosporia</taxon>
    </lineage>
</organism>
<dbReference type="Proteomes" id="UP001138997">
    <property type="component" value="Unassembled WGS sequence"/>
</dbReference>
<dbReference type="PANTHER" id="PTHR22847:SF637">
    <property type="entry name" value="WD REPEAT DOMAIN 5B"/>
    <property type="match status" value="1"/>
</dbReference>
<feature type="repeat" description="WD" evidence="3">
    <location>
        <begin position="1087"/>
        <end position="1116"/>
    </location>
</feature>